<protein>
    <submittedName>
        <fullName evidence="4">Fumarylacetoacetate hydrolase family protein</fullName>
    </submittedName>
</protein>
<keyword evidence="4" id="KW-0378">Hydrolase</keyword>
<dbReference type="InterPro" id="IPR011234">
    <property type="entry name" value="Fumarylacetoacetase-like_C"/>
</dbReference>
<comment type="similarity">
    <text evidence="1">Belongs to the FAH family.</text>
</comment>
<evidence type="ECO:0000256" key="1">
    <source>
        <dbReference type="ARBA" id="ARBA00010211"/>
    </source>
</evidence>
<dbReference type="GeneID" id="79935631"/>
<evidence type="ECO:0000313" key="4">
    <source>
        <dbReference type="EMBL" id="MBD9727355.1"/>
    </source>
</evidence>
<dbReference type="PANTHER" id="PTHR42796:SF4">
    <property type="entry name" value="FUMARYLACETOACETATE HYDROLASE DOMAIN-CONTAINING PROTEIN 2A"/>
    <property type="match status" value="1"/>
</dbReference>
<dbReference type="GO" id="GO:0016787">
    <property type="term" value="F:hydrolase activity"/>
    <property type="evidence" value="ECO:0007669"/>
    <property type="project" value="UniProtKB-KW"/>
</dbReference>
<dbReference type="EMBL" id="JACYXT010000015">
    <property type="protein sequence ID" value="MBD9727355.1"/>
    <property type="molecule type" value="Genomic_DNA"/>
</dbReference>
<keyword evidence="2" id="KW-0479">Metal-binding</keyword>
<dbReference type="GO" id="GO:0046872">
    <property type="term" value="F:metal ion binding"/>
    <property type="evidence" value="ECO:0007669"/>
    <property type="project" value="UniProtKB-KW"/>
</dbReference>
<dbReference type="GO" id="GO:0044281">
    <property type="term" value="P:small molecule metabolic process"/>
    <property type="evidence" value="ECO:0007669"/>
    <property type="project" value="UniProtKB-ARBA"/>
</dbReference>
<dbReference type="PANTHER" id="PTHR42796">
    <property type="entry name" value="FUMARYLACETOACETATE HYDROLASE DOMAIN-CONTAINING PROTEIN 2A-RELATED"/>
    <property type="match status" value="1"/>
</dbReference>
<comment type="caution">
    <text evidence="4">The sequence shown here is derived from an EMBL/GenBank/DDBJ whole genome shotgun (WGS) entry which is preliminary data.</text>
</comment>
<dbReference type="AlphaFoldDB" id="A0A927L760"/>
<dbReference type="InterPro" id="IPR051121">
    <property type="entry name" value="FAH"/>
</dbReference>
<name>A0A927L760_9ACTN</name>
<proteinExistence type="inferred from homology"/>
<feature type="domain" description="Fumarylacetoacetase-like C-terminal" evidence="3">
    <location>
        <begin position="80"/>
        <end position="296"/>
    </location>
</feature>
<dbReference type="InterPro" id="IPR036663">
    <property type="entry name" value="Fumarylacetoacetase_C_sf"/>
</dbReference>
<organism evidence="4 5">
    <name type="scientific">Streptomyces caniscabiei</name>
    <dbReference type="NCBI Taxonomy" id="2746961"/>
    <lineage>
        <taxon>Bacteria</taxon>
        <taxon>Bacillati</taxon>
        <taxon>Actinomycetota</taxon>
        <taxon>Actinomycetes</taxon>
        <taxon>Kitasatosporales</taxon>
        <taxon>Streptomycetaceae</taxon>
        <taxon>Streptomyces</taxon>
    </lineage>
</organism>
<dbReference type="SUPFAM" id="SSF56529">
    <property type="entry name" value="FAH"/>
    <property type="match status" value="1"/>
</dbReference>
<evidence type="ECO:0000313" key="5">
    <source>
        <dbReference type="Proteomes" id="UP000661025"/>
    </source>
</evidence>
<accession>A0A927L760</accession>
<dbReference type="Gene3D" id="3.90.850.10">
    <property type="entry name" value="Fumarylacetoacetase-like, C-terminal domain"/>
    <property type="match status" value="1"/>
</dbReference>
<dbReference type="Pfam" id="PF01557">
    <property type="entry name" value="FAA_hydrolase"/>
    <property type="match status" value="1"/>
</dbReference>
<evidence type="ECO:0000259" key="3">
    <source>
        <dbReference type="Pfam" id="PF01557"/>
    </source>
</evidence>
<sequence length="298" mass="32134">MTPSEWSLVQYRVDDSEKVTVGAYTDGVVVQGPPGTEGLTLMEVLARWESLAPLIRDWTPTKSDTVADARLAPPLTYPGKVLCAGANYWDHIAEMGCERPDELGEPFFFLKPPTTTVTGPGDPVPLPGYPGARVDWEAELGVVVGRGGRDLTPERAMEHAAGYLVANDVSARDRLRSDKPVAEPFTFDWVGHKGQDGFCPLGPGLVPAWQIDDPQDLRIQLSVNGVLKQDSSTAQMMVKIPEVIAAASRITRLEPGDVILTGTPAGCGVPRGEFLAPGDDIVIEIERIGRLENRVVAS</sequence>
<evidence type="ECO:0000256" key="2">
    <source>
        <dbReference type="ARBA" id="ARBA00022723"/>
    </source>
</evidence>
<dbReference type="Proteomes" id="UP000661025">
    <property type="component" value="Unassembled WGS sequence"/>
</dbReference>
<dbReference type="RefSeq" id="WP_192363837.1">
    <property type="nucleotide sequence ID" value="NZ_CP119182.1"/>
</dbReference>
<reference evidence="4" key="1">
    <citation type="submission" date="2020-09" db="EMBL/GenBank/DDBJ databases">
        <title>Streptomyces canutascabiei sp. nov., which causes potato common scab and is distributed across the world.</title>
        <authorList>
            <person name="Nguyen H.P."/>
            <person name="Weisberg A.J."/>
            <person name="Chang J.H."/>
            <person name="Clarke C.R."/>
        </authorList>
    </citation>
    <scope>NUCLEOTIDE SEQUENCE</scope>
    <source>
        <strain evidence="4">ID-01-6.2a</strain>
    </source>
</reference>
<gene>
    <name evidence="4" type="ORF">IHE70_29965</name>
</gene>